<proteinExistence type="predicted"/>
<keyword evidence="3" id="KW-1185">Reference proteome</keyword>
<keyword evidence="1" id="KW-0472">Membrane</keyword>
<dbReference type="Proteomes" id="UP001165122">
    <property type="component" value="Unassembled WGS sequence"/>
</dbReference>
<keyword evidence="1" id="KW-1133">Transmembrane helix</keyword>
<gene>
    <name evidence="2" type="ORF">TrLO_g5629</name>
</gene>
<name>A0A9W7F9A5_9STRA</name>
<dbReference type="AlphaFoldDB" id="A0A9W7F9A5"/>
<accession>A0A9W7F9A5</accession>
<evidence type="ECO:0000256" key="1">
    <source>
        <dbReference type="SAM" id="Phobius"/>
    </source>
</evidence>
<sequence>MPPPCSARLFQYPCSMHKSTLLYFLCASIICLLFMSISHQHFYVYMPQSRVTGADTYKLLPKADSTGSSKLEIAEASTASPPSFTSYNKTNLYVISLQDVPGADPHNADRLVEFQRDWAALCGLEFTFQFCPGVLDKRRGFGITQSFVDCFERAISDGASNPIFFEDDARLFNADFCRGVDWTDLPKDTFVALLGE</sequence>
<dbReference type="EMBL" id="BRXW01000093">
    <property type="protein sequence ID" value="GMI05948.1"/>
    <property type="molecule type" value="Genomic_DNA"/>
</dbReference>
<reference evidence="3" key="1">
    <citation type="journal article" date="2023" name="Commun. Biol.">
        <title>Genome analysis of Parmales, the sister group of diatoms, reveals the evolutionary specialization of diatoms from phago-mixotrophs to photoautotrophs.</title>
        <authorList>
            <person name="Ban H."/>
            <person name="Sato S."/>
            <person name="Yoshikawa S."/>
            <person name="Yamada K."/>
            <person name="Nakamura Y."/>
            <person name="Ichinomiya M."/>
            <person name="Sato N."/>
            <person name="Blanc-Mathieu R."/>
            <person name="Endo H."/>
            <person name="Kuwata A."/>
            <person name="Ogata H."/>
        </authorList>
    </citation>
    <scope>NUCLEOTIDE SEQUENCE [LARGE SCALE GENOMIC DNA]</scope>
    <source>
        <strain evidence="3">NIES 3700</strain>
    </source>
</reference>
<organism evidence="2 3">
    <name type="scientific">Triparma laevis f. longispina</name>
    <dbReference type="NCBI Taxonomy" id="1714387"/>
    <lineage>
        <taxon>Eukaryota</taxon>
        <taxon>Sar</taxon>
        <taxon>Stramenopiles</taxon>
        <taxon>Ochrophyta</taxon>
        <taxon>Bolidophyceae</taxon>
        <taxon>Parmales</taxon>
        <taxon>Triparmaceae</taxon>
        <taxon>Triparma</taxon>
    </lineage>
</organism>
<comment type="caution">
    <text evidence="2">The sequence shown here is derived from an EMBL/GenBank/DDBJ whole genome shotgun (WGS) entry which is preliminary data.</text>
</comment>
<keyword evidence="1" id="KW-0812">Transmembrane</keyword>
<protein>
    <submittedName>
        <fullName evidence="2">Uncharacterized protein</fullName>
    </submittedName>
</protein>
<evidence type="ECO:0000313" key="3">
    <source>
        <dbReference type="Proteomes" id="UP001165122"/>
    </source>
</evidence>
<evidence type="ECO:0000313" key="2">
    <source>
        <dbReference type="EMBL" id="GMI05948.1"/>
    </source>
</evidence>
<feature type="transmembrane region" description="Helical" evidence="1">
    <location>
        <begin position="20"/>
        <end position="37"/>
    </location>
</feature>